<dbReference type="eggNOG" id="COG5523">
    <property type="taxonomic scope" value="Bacteria"/>
</dbReference>
<evidence type="ECO:0000313" key="4">
    <source>
        <dbReference type="Proteomes" id="UP000000925"/>
    </source>
</evidence>
<accession>D5EII6</accession>
<dbReference type="InterPro" id="IPR025640">
    <property type="entry name" value="GYF_2"/>
</dbReference>
<feature type="transmembrane region" description="Helical" evidence="1">
    <location>
        <begin position="250"/>
        <end position="271"/>
    </location>
</feature>
<evidence type="ECO:0000256" key="1">
    <source>
        <dbReference type="SAM" id="Phobius"/>
    </source>
</evidence>
<dbReference type="STRING" id="583355.Caka_1232"/>
<dbReference type="HOGENOM" id="CLU_791579_0_0_0"/>
<keyword evidence="4" id="KW-1185">Reference proteome</keyword>
<dbReference type="KEGG" id="caa:Caka_1232"/>
<reference evidence="3 4" key="1">
    <citation type="journal article" date="2010" name="Stand. Genomic Sci.">
        <title>Complete genome sequence of Coraliomargarita akajimensis type strain (04OKA010-24).</title>
        <authorList>
            <person name="Mavromatis K."/>
            <person name="Abt B."/>
            <person name="Brambilla E."/>
            <person name="Lapidus A."/>
            <person name="Copeland A."/>
            <person name="Deshpande S."/>
            <person name="Nolan M."/>
            <person name="Lucas S."/>
            <person name="Tice H."/>
            <person name="Cheng J.F."/>
            <person name="Han C."/>
            <person name="Detter J.C."/>
            <person name="Woyke T."/>
            <person name="Goodwin L."/>
            <person name="Pitluck S."/>
            <person name="Held B."/>
            <person name="Brettin T."/>
            <person name="Tapia R."/>
            <person name="Ivanova N."/>
            <person name="Mikhailova N."/>
            <person name="Pati A."/>
            <person name="Liolios K."/>
            <person name="Chen A."/>
            <person name="Palaniappan K."/>
            <person name="Land M."/>
            <person name="Hauser L."/>
            <person name="Chang Y.J."/>
            <person name="Jeffries C.D."/>
            <person name="Rohde M."/>
            <person name="Goker M."/>
            <person name="Bristow J."/>
            <person name="Eisen J.A."/>
            <person name="Markowitz V."/>
            <person name="Hugenholtz P."/>
            <person name="Klenk H.P."/>
            <person name="Kyrpides N.C."/>
        </authorList>
    </citation>
    <scope>NUCLEOTIDE SEQUENCE [LARGE SCALE GENOMIC DNA]</scope>
    <source>
        <strain evidence="4">DSM 45221 / IAM 15411 / JCM 23193 / KCTC 12865</strain>
    </source>
</reference>
<sequence length="350" mass="37327">MEWFYEKNGQQAGPISEAQLKGLFAASEINATTLIWKQGMADWSPLVEVMPDLVPGGQAPQGLSLAKVSCPTCGASVLPGELIPAGADTKLCPNCRDQYAQSLKEGVSPTAGFEQKRGTGGMTPISELRAIARGSLAGNWTNGVLITLLSSVISNGLSYIPLAGPLIQWVIAGPIALGYQGFFLKVIREERAEVGDLFSGFSSFGRAFGIYFVVAIIVGLVAALAAIPGGILMILAATGSSGEVVGEDPMFVLGLFVSMVPAVIVAIYFSLKYALVYFIAHEHDEIGVMKVLERSGQMMQGRKLKLVGLFITFIGWHILGLLALVIGLLWSYTYMMTAFAAFYDDIGEDV</sequence>
<feature type="transmembrane region" description="Helical" evidence="1">
    <location>
        <begin position="208"/>
        <end position="238"/>
    </location>
</feature>
<dbReference type="InterPro" id="IPR010380">
    <property type="entry name" value="DUF975"/>
</dbReference>
<feature type="domain" description="GYF" evidence="2">
    <location>
        <begin position="3"/>
        <end position="49"/>
    </location>
</feature>
<dbReference type="RefSeq" id="WP_013042974.1">
    <property type="nucleotide sequence ID" value="NC_014008.1"/>
</dbReference>
<dbReference type="OrthoDB" id="187787at2"/>
<dbReference type="EMBL" id="CP001998">
    <property type="protein sequence ID" value="ADE54252.1"/>
    <property type="molecule type" value="Genomic_DNA"/>
</dbReference>
<organism evidence="3 4">
    <name type="scientific">Coraliomargarita akajimensis (strain DSM 45221 / IAM 15411 / JCM 23193 / KCTC 12865 / 04OKA010-24)</name>
    <dbReference type="NCBI Taxonomy" id="583355"/>
    <lineage>
        <taxon>Bacteria</taxon>
        <taxon>Pseudomonadati</taxon>
        <taxon>Verrucomicrobiota</taxon>
        <taxon>Opitutia</taxon>
        <taxon>Puniceicoccales</taxon>
        <taxon>Coraliomargaritaceae</taxon>
        <taxon>Coraliomargarita</taxon>
    </lineage>
</organism>
<protein>
    <recommendedName>
        <fullName evidence="2">GYF domain-containing protein</fullName>
    </recommendedName>
</protein>
<feature type="transmembrane region" description="Helical" evidence="1">
    <location>
        <begin position="139"/>
        <end position="160"/>
    </location>
</feature>
<dbReference type="PANTHER" id="PTHR40076:SF1">
    <property type="entry name" value="MEMBRANE PROTEIN"/>
    <property type="match status" value="1"/>
</dbReference>
<gene>
    <name evidence="3" type="ordered locus">Caka_1232</name>
</gene>
<keyword evidence="1" id="KW-0472">Membrane</keyword>
<dbReference type="PANTHER" id="PTHR40076">
    <property type="entry name" value="MEMBRANE PROTEIN-RELATED"/>
    <property type="match status" value="1"/>
</dbReference>
<feature type="transmembrane region" description="Helical" evidence="1">
    <location>
        <begin position="166"/>
        <end position="187"/>
    </location>
</feature>
<evidence type="ECO:0000313" key="3">
    <source>
        <dbReference type="EMBL" id="ADE54252.1"/>
    </source>
</evidence>
<dbReference type="Proteomes" id="UP000000925">
    <property type="component" value="Chromosome"/>
</dbReference>
<dbReference type="AlphaFoldDB" id="D5EII6"/>
<dbReference type="Pfam" id="PF14237">
    <property type="entry name" value="GYF_2"/>
    <property type="match status" value="1"/>
</dbReference>
<dbReference type="Pfam" id="PF06161">
    <property type="entry name" value="DUF975"/>
    <property type="match status" value="1"/>
</dbReference>
<keyword evidence="1" id="KW-0812">Transmembrane</keyword>
<feature type="transmembrane region" description="Helical" evidence="1">
    <location>
        <begin position="306"/>
        <end position="330"/>
    </location>
</feature>
<name>D5EII6_CORAD</name>
<evidence type="ECO:0000259" key="2">
    <source>
        <dbReference type="Pfam" id="PF14237"/>
    </source>
</evidence>
<proteinExistence type="predicted"/>
<keyword evidence="1" id="KW-1133">Transmembrane helix</keyword>